<evidence type="ECO:0000256" key="1">
    <source>
        <dbReference type="ARBA" id="ARBA00001936"/>
    </source>
</evidence>
<keyword evidence="11" id="KW-1185">Reference proteome</keyword>
<dbReference type="RefSeq" id="WP_377065833.1">
    <property type="nucleotide sequence ID" value="NZ_JBHSJJ010000009.1"/>
</dbReference>
<dbReference type="InterPro" id="IPR005135">
    <property type="entry name" value="Endo/exonuclease/phosphatase"/>
</dbReference>
<evidence type="ECO:0000256" key="4">
    <source>
        <dbReference type="ARBA" id="ARBA00022723"/>
    </source>
</evidence>
<proteinExistence type="predicted"/>
<dbReference type="Proteomes" id="UP001595818">
    <property type="component" value="Unassembled WGS sequence"/>
</dbReference>
<evidence type="ECO:0000256" key="8">
    <source>
        <dbReference type="ARBA" id="ARBA00023204"/>
    </source>
</evidence>
<accession>A0ABV9T3W8</accession>
<dbReference type="EMBL" id="JBHSJJ010000009">
    <property type="protein sequence ID" value="MFC4873207.1"/>
    <property type="molecule type" value="Genomic_DNA"/>
</dbReference>
<keyword evidence="7" id="KW-0460">Magnesium</keyword>
<dbReference type="GO" id="GO:0004519">
    <property type="term" value="F:endonuclease activity"/>
    <property type="evidence" value="ECO:0007669"/>
    <property type="project" value="UniProtKB-KW"/>
</dbReference>
<evidence type="ECO:0000259" key="9">
    <source>
        <dbReference type="Pfam" id="PF03372"/>
    </source>
</evidence>
<dbReference type="InterPro" id="IPR036691">
    <property type="entry name" value="Endo/exonu/phosph_ase_sf"/>
</dbReference>
<dbReference type="Pfam" id="PF03372">
    <property type="entry name" value="Exo_endo_phos"/>
    <property type="match status" value="1"/>
</dbReference>
<gene>
    <name evidence="10" type="ORF">ACFPFU_16020</name>
</gene>
<evidence type="ECO:0000313" key="11">
    <source>
        <dbReference type="Proteomes" id="UP001595818"/>
    </source>
</evidence>
<evidence type="ECO:0000256" key="2">
    <source>
        <dbReference type="ARBA" id="ARBA00001946"/>
    </source>
</evidence>
<evidence type="ECO:0000256" key="7">
    <source>
        <dbReference type="ARBA" id="ARBA00022842"/>
    </source>
</evidence>
<evidence type="ECO:0000256" key="3">
    <source>
        <dbReference type="ARBA" id="ARBA00022722"/>
    </source>
</evidence>
<reference evidence="11" key="1">
    <citation type="journal article" date="2019" name="Int. J. Syst. Evol. Microbiol.">
        <title>The Global Catalogue of Microorganisms (GCM) 10K type strain sequencing project: providing services to taxonomists for standard genome sequencing and annotation.</title>
        <authorList>
            <consortium name="The Broad Institute Genomics Platform"/>
            <consortium name="The Broad Institute Genome Sequencing Center for Infectious Disease"/>
            <person name="Wu L."/>
            <person name="Ma J."/>
        </authorList>
    </citation>
    <scope>NUCLEOTIDE SEQUENCE [LARGE SCALE GENOMIC DNA]</scope>
    <source>
        <strain evidence="11">CGMCC 4.7466</strain>
    </source>
</reference>
<keyword evidence="10" id="KW-0255">Endonuclease</keyword>
<comment type="cofactor">
    <cofactor evidence="1">
        <name>Mn(2+)</name>
        <dbReference type="ChEBI" id="CHEBI:29035"/>
    </cofactor>
</comment>
<comment type="caution">
    <text evidence="10">The sequence shown here is derived from an EMBL/GenBank/DDBJ whole genome shotgun (WGS) entry which is preliminary data.</text>
</comment>
<dbReference type="PANTHER" id="PTHR15822:SF4">
    <property type="entry name" value="TYROSYL-DNA PHOSPHODIESTERASE 2"/>
    <property type="match status" value="1"/>
</dbReference>
<keyword evidence="4" id="KW-0479">Metal-binding</keyword>
<keyword evidence="3" id="KW-0540">Nuclease</keyword>
<dbReference type="PANTHER" id="PTHR15822">
    <property type="entry name" value="TRAF AND TNF RECEPTOR-ASSOCIATED PROTEIN"/>
    <property type="match status" value="1"/>
</dbReference>
<keyword evidence="8" id="KW-0234">DNA repair</keyword>
<organism evidence="10 11">
    <name type="scientific">Negadavirga shengliensis</name>
    <dbReference type="NCBI Taxonomy" id="1389218"/>
    <lineage>
        <taxon>Bacteria</taxon>
        <taxon>Pseudomonadati</taxon>
        <taxon>Bacteroidota</taxon>
        <taxon>Cytophagia</taxon>
        <taxon>Cytophagales</taxon>
        <taxon>Cyclobacteriaceae</taxon>
        <taxon>Negadavirga</taxon>
    </lineage>
</organism>
<keyword evidence="5" id="KW-0227">DNA damage</keyword>
<evidence type="ECO:0000313" key="10">
    <source>
        <dbReference type="EMBL" id="MFC4873207.1"/>
    </source>
</evidence>
<dbReference type="InterPro" id="IPR051547">
    <property type="entry name" value="TDP2-like"/>
</dbReference>
<sequence length="309" mass="34920">MKKHYLYLLVTGLILGTHGLIWAQSLDTASKNLKVISYNIYNGFDYGKDTEREQALAEWLASQQPDVVAFQELCAFTEEKLKTYASNWGHDHVVLLKEDGHPVGITSNKPITVKKKMLDGFWHGALHASTHGIDFVAVHLCPSDYATRMRESALIASQVKETLSSHEDPHIILGDFNALSPFDAHLDMLRPELREWYSEIEAANKKKGHQTLLNDQFDYSLMASFLGFPLIDVCAQKVDGEERFSFPAPIHFEPRRNREDIAPLRKRLDYILASPNLARQCVSAKIINAGIVDDLSDHYPVVAEFSILE</sequence>
<dbReference type="Gene3D" id="3.60.10.10">
    <property type="entry name" value="Endonuclease/exonuclease/phosphatase"/>
    <property type="match status" value="1"/>
</dbReference>
<evidence type="ECO:0000256" key="6">
    <source>
        <dbReference type="ARBA" id="ARBA00022801"/>
    </source>
</evidence>
<feature type="domain" description="Endonuclease/exonuclease/phosphatase" evidence="9">
    <location>
        <begin position="36"/>
        <end position="298"/>
    </location>
</feature>
<evidence type="ECO:0000256" key="5">
    <source>
        <dbReference type="ARBA" id="ARBA00022763"/>
    </source>
</evidence>
<name>A0ABV9T3W8_9BACT</name>
<comment type="cofactor">
    <cofactor evidence="2">
        <name>Mg(2+)</name>
        <dbReference type="ChEBI" id="CHEBI:18420"/>
    </cofactor>
</comment>
<dbReference type="SUPFAM" id="SSF56219">
    <property type="entry name" value="DNase I-like"/>
    <property type="match status" value="1"/>
</dbReference>
<protein>
    <submittedName>
        <fullName evidence="10">Endonuclease/exonuclease/phosphatase family protein</fullName>
    </submittedName>
</protein>
<keyword evidence="6" id="KW-0378">Hydrolase</keyword>